<evidence type="ECO:0000256" key="2">
    <source>
        <dbReference type="ARBA" id="ARBA00022490"/>
    </source>
</evidence>
<comment type="subunit">
    <text evidence="9 10">Homodimer. Probably interacts with PlsY.</text>
</comment>
<evidence type="ECO:0000256" key="1">
    <source>
        <dbReference type="ARBA" id="ARBA00001232"/>
    </source>
</evidence>
<keyword evidence="7 10" id="KW-1208">Phospholipid metabolism</keyword>
<name>A0A174VPY4_9CLOT</name>
<evidence type="ECO:0000256" key="6">
    <source>
        <dbReference type="ARBA" id="ARBA00023209"/>
    </source>
</evidence>
<dbReference type="SUPFAM" id="SSF53659">
    <property type="entry name" value="Isocitrate/Isopropylmalate dehydrogenase-like"/>
    <property type="match status" value="1"/>
</dbReference>
<dbReference type="PANTHER" id="PTHR30100:SF1">
    <property type="entry name" value="PHOSPHATE ACYLTRANSFERASE"/>
    <property type="match status" value="1"/>
</dbReference>
<dbReference type="InterPro" id="IPR012281">
    <property type="entry name" value="Phospholipid_synth_PlsX-like"/>
</dbReference>
<keyword evidence="5 10" id="KW-0443">Lipid metabolism</keyword>
<dbReference type="EMBL" id="MAPZ01000016">
    <property type="protein sequence ID" value="OBY11240.1"/>
    <property type="molecule type" value="Genomic_DNA"/>
</dbReference>
<evidence type="ECO:0000256" key="3">
    <source>
        <dbReference type="ARBA" id="ARBA00022516"/>
    </source>
</evidence>
<dbReference type="RefSeq" id="WP_027097510.1">
    <property type="nucleotide sequence ID" value="NZ_CYZW01000003.1"/>
</dbReference>
<comment type="similarity">
    <text evidence="10">Belongs to the PlsX family.</text>
</comment>
<evidence type="ECO:0000256" key="4">
    <source>
        <dbReference type="ARBA" id="ARBA00022679"/>
    </source>
</evidence>
<dbReference type="Gene3D" id="3.40.718.10">
    <property type="entry name" value="Isopropylmalate Dehydrogenase"/>
    <property type="match status" value="1"/>
</dbReference>
<dbReference type="GO" id="GO:0008654">
    <property type="term" value="P:phospholipid biosynthetic process"/>
    <property type="evidence" value="ECO:0007669"/>
    <property type="project" value="UniProtKB-KW"/>
</dbReference>
<dbReference type="Proteomes" id="UP000092714">
    <property type="component" value="Unassembled WGS sequence"/>
</dbReference>
<dbReference type="EC" id="2.3.1.274" evidence="8 10"/>
<dbReference type="AlphaFoldDB" id="A0A174VPY4"/>
<evidence type="ECO:0000313" key="12">
    <source>
        <dbReference type="Proteomes" id="UP000092714"/>
    </source>
</evidence>
<dbReference type="GeneID" id="42775345"/>
<evidence type="ECO:0000256" key="5">
    <source>
        <dbReference type="ARBA" id="ARBA00023098"/>
    </source>
</evidence>
<dbReference type="Pfam" id="PF02504">
    <property type="entry name" value="FA_synthesis"/>
    <property type="match status" value="1"/>
</dbReference>
<comment type="function">
    <text evidence="10">Catalyzes the reversible formation of acyl-phosphate (acyl-PO(4)) from acyl-[acyl-carrier-protein] (acyl-ACP). This enzyme utilizes acyl-ACP as fatty acyl donor, but not acyl-CoA.</text>
</comment>
<keyword evidence="2 10" id="KW-0963">Cytoplasm</keyword>
<evidence type="ECO:0000313" key="11">
    <source>
        <dbReference type="EMBL" id="OBY11240.1"/>
    </source>
</evidence>
<dbReference type="eggNOG" id="COG0416">
    <property type="taxonomic scope" value="Bacteria"/>
</dbReference>
<evidence type="ECO:0000256" key="7">
    <source>
        <dbReference type="ARBA" id="ARBA00023264"/>
    </source>
</evidence>
<keyword evidence="12" id="KW-1185">Reference proteome</keyword>
<reference evidence="11 12" key="1">
    <citation type="submission" date="2016-06" db="EMBL/GenBank/DDBJ databases">
        <authorList>
            <person name="Kjaerup R.B."/>
            <person name="Dalgaard T.S."/>
            <person name="Juul-Madsen H.R."/>
        </authorList>
    </citation>
    <scope>NUCLEOTIDE SEQUENCE [LARGE SCALE GENOMIC DNA]</scope>
    <source>
        <strain evidence="11 12">373-A1</strain>
    </source>
</reference>
<comment type="subcellular location">
    <subcellularLocation>
        <location evidence="10">Cytoplasm</location>
    </subcellularLocation>
    <text evidence="10">Associated with the membrane possibly through PlsY.</text>
</comment>
<evidence type="ECO:0000256" key="10">
    <source>
        <dbReference type="HAMAP-Rule" id="MF_00019"/>
    </source>
</evidence>
<organism evidence="11 12">
    <name type="scientific">Clostridium paraputrificum</name>
    <dbReference type="NCBI Taxonomy" id="29363"/>
    <lineage>
        <taxon>Bacteria</taxon>
        <taxon>Bacillati</taxon>
        <taxon>Bacillota</taxon>
        <taxon>Clostridia</taxon>
        <taxon>Eubacteriales</taxon>
        <taxon>Clostridiaceae</taxon>
        <taxon>Clostridium</taxon>
    </lineage>
</organism>
<evidence type="ECO:0000256" key="9">
    <source>
        <dbReference type="ARBA" id="ARBA00046608"/>
    </source>
</evidence>
<keyword evidence="4 10" id="KW-0808">Transferase</keyword>
<dbReference type="InterPro" id="IPR003664">
    <property type="entry name" value="FA_synthesis"/>
</dbReference>
<dbReference type="HAMAP" id="MF_00019">
    <property type="entry name" value="PlsX"/>
    <property type="match status" value="1"/>
</dbReference>
<keyword evidence="6 10" id="KW-0594">Phospholipid biosynthesis</keyword>
<accession>A0A174VPY4</accession>
<evidence type="ECO:0000256" key="8">
    <source>
        <dbReference type="ARBA" id="ARBA00024069"/>
    </source>
</evidence>
<dbReference type="OrthoDB" id="9806408at2"/>
<keyword evidence="11" id="KW-0012">Acyltransferase</keyword>
<dbReference type="PANTHER" id="PTHR30100">
    <property type="entry name" value="FATTY ACID/PHOSPHOLIPID SYNTHESIS PROTEIN PLSX"/>
    <property type="match status" value="1"/>
</dbReference>
<dbReference type="UniPathway" id="UPA00085"/>
<keyword evidence="3 10" id="KW-0444">Lipid biosynthesis</keyword>
<dbReference type="GO" id="GO:0005737">
    <property type="term" value="C:cytoplasm"/>
    <property type="evidence" value="ECO:0007669"/>
    <property type="project" value="UniProtKB-SubCell"/>
</dbReference>
<comment type="pathway">
    <text evidence="10">Lipid metabolism; phospholipid metabolism.</text>
</comment>
<comment type="catalytic activity">
    <reaction evidence="1 10">
        <text>a fatty acyl-[ACP] + phosphate = an acyl phosphate + holo-[ACP]</text>
        <dbReference type="Rhea" id="RHEA:42292"/>
        <dbReference type="Rhea" id="RHEA-COMP:9685"/>
        <dbReference type="Rhea" id="RHEA-COMP:14125"/>
        <dbReference type="ChEBI" id="CHEBI:43474"/>
        <dbReference type="ChEBI" id="CHEBI:59918"/>
        <dbReference type="ChEBI" id="CHEBI:64479"/>
        <dbReference type="ChEBI" id="CHEBI:138651"/>
        <dbReference type="EC" id="2.3.1.274"/>
    </reaction>
</comment>
<protein>
    <recommendedName>
        <fullName evidence="8 10">Phosphate acyltransferase</fullName>
        <ecNumber evidence="8 10">2.3.1.274</ecNumber>
    </recommendedName>
    <alternativeName>
        <fullName evidence="10">Acyl-ACP phosphotransacylase</fullName>
    </alternativeName>
    <alternativeName>
        <fullName evidence="10">Acyl-[acyl-carrier-protein]--phosphate acyltransferase</fullName>
    </alternativeName>
    <alternativeName>
        <fullName evidence="10">Phosphate-acyl-ACP acyltransferase</fullName>
    </alternativeName>
</protein>
<sequence length="332" mass="36263">MKIAIDGMGGDHAPQAVVEGVVQALKEFDGVEMYITGPENIMAEELKKYDYPKDRVKIIDATEVISTNEHPVMAVRKKKDSSIVKALHLVKEGECDAIISGGSTGAFLAGCTFIIGRIKGVERPALAPIMPGRNGNFMVVDVGANVDCKPQYLAQFAKMGRIYYEAMFDTKNASIGLVNIGAEEEKGNELTKAAYQLLKEEDFNFVGNVEPRDISTGDVNVLVTDGFVGNTVLKMYEGSASTLLKMIKDEIYSAPLIPKLGAALLKPVFKKLMVKFDYKEVGGAPFLGVNNICIKAHGSSDGKAFKNAIRQTILFNERGILDTMKKEFHKEK</sequence>
<dbReference type="PIRSF" id="PIRSF002465">
    <property type="entry name" value="Phsphlp_syn_PlsX"/>
    <property type="match status" value="1"/>
</dbReference>
<dbReference type="GO" id="GO:0043811">
    <property type="term" value="F:phosphate:acyl-[acyl carrier protein] acyltransferase activity"/>
    <property type="evidence" value="ECO:0007669"/>
    <property type="project" value="UniProtKB-UniRule"/>
</dbReference>
<comment type="caution">
    <text evidence="11">The sequence shown here is derived from an EMBL/GenBank/DDBJ whole genome shotgun (WGS) entry which is preliminary data.</text>
</comment>
<gene>
    <name evidence="10" type="primary">plsX</name>
    <name evidence="11" type="ORF">CP373A1_07015</name>
</gene>
<proteinExistence type="inferred from homology"/>
<dbReference type="GO" id="GO:0006633">
    <property type="term" value="P:fatty acid biosynthetic process"/>
    <property type="evidence" value="ECO:0007669"/>
    <property type="project" value="UniProtKB-UniRule"/>
</dbReference>
<dbReference type="NCBIfam" id="TIGR00182">
    <property type="entry name" value="plsX"/>
    <property type="match status" value="1"/>
</dbReference>